<dbReference type="InterPro" id="IPR036837">
    <property type="entry name" value="Cation_efflux_CTD_sf"/>
</dbReference>
<dbReference type="EMBL" id="JACBYW010000001">
    <property type="protein sequence ID" value="NYH77310.1"/>
    <property type="molecule type" value="Genomic_DNA"/>
</dbReference>
<evidence type="ECO:0000313" key="13">
    <source>
        <dbReference type="Proteomes" id="UP000548304"/>
    </source>
</evidence>
<dbReference type="SUPFAM" id="SSF160240">
    <property type="entry name" value="Cation efflux protein cytoplasmic domain-like"/>
    <property type="match status" value="1"/>
</dbReference>
<organism evidence="12 13">
    <name type="scientific">Actinopolyspora biskrensis</name>
    <dbReference type="NCBI Taxonomy" id="1470178"/>
    <lineage>
        <taxon>Bacteria</taxon>
        <taxon>Bacillati</taxon>
        <taxon>Actinomycetota</taxon>
        <taxon>Actinomycetes</taxon>
        <taxon>Actinopolysporales</taxon>
        <taxon>Actinopolysporaceae</taxon>
        <taxon>Actinopolyspora</taxon>
    </lineage>
</organism>
<dbReference type="Pfam" id="PF16916">
    <property type="entry name" value="ZT_dimer"/>
    <property type="match status" value="1"/>
</dbReference>
<feature type="transmembrane region" description="Helical" evidence="9">
    <location>
        <begin position="100"/>
        <end position="119"/>
    </location>
</feature>
<reference evidence="12 13" key="1">
    <citation type="submission" date="2020-07" db="EMBL/GenBank/DDBJ databases">
        <title>Genomic Encyclopedia of Type Strains, Phase III (KMG-III): the genomes of soil and plant-associated and newly described type strains.</title>
        <authorList>
            <person name="Whitman W."/>
        </authorList>
    </citation>
    <scope>NUCLEOTIDE SEQUENCE [LARGE SCALE GENOMIC DNA]</scope>
    <source>
        <strain evidence="12 13">CECT 8576</strain>
    </source>
</reference>
<dbReference type="Pfam" id="PF01545">
    <property type="entry name" value="Cation_efflux"/>
    <property type="match status" value="1"/>
</dbReference>
<evidence type="ECO:0000256" key="1">
    <source>
        <dbReference type="ARBA" id="ARBA00004141"/>
    </source>
</evidence>
<evidence type="ECO:0000256" key="2">
    <source>
        <dbReference type="ARBA" id="ARBA00008873"/>
    </source>
</evidence>
<dbReference type="Proteomes" id="UP000548304">
    <property type="component" value="Unassembled WGS sequence"/>
</dbReference>
<proteinExistence type="inferred from homology"/>
<evidence type="ECO:0000256" key="9">
    <source>
        <dbReference type="SAM" id="Phobius"/>
    </source>
</evidence>
<feature type="region of interest" description="Disordered" evidence="8">
    <location>
        <begin position="1"/>
        <end position="25"/>
    </location>
</feature>
<evidence type="ECO:0000313" key="12">
    <source>
        <dbReference type="EMBL" id="NYH77310.1"/>
    </source>
</evidence>
<comment type="subcellular location">
    <subcellularLocation>
        <location evidence="1">Membrane</location>
        <topology evidence="1">Multi-pass membrane protein</topology>
    </subcellularLocation>
</comment>
<dbReference type="GO" id="GO:0005385">
    <property type="term" value="F:zinc ion transmembrane transporter activity"/>
    <property type="evidence" value="ECO:0007669"/>
    <property type="project" value="TreeGrafter"/>
</dbReference>
<dbReference type="InterPro" id="IPR027470">
    <property type="entry name" value="Cation_efflux_CTD"/>
</dbReference>
<dbReference type="NCBIfam" id="TIGR01297">
    <property type="entry name" value="CDF"/>
    <property type="match status" value="1"/>
</dbReference>
<comment type="similarity">
    <text evidence="2">Belongs to the cation diffusion facilitator (CDF) transporter (TC 2.A.4) family. SLC30A subfamily.</text>
</comment>
<gene>
    <name evidence="12" type="ORF">FHR84_000624</name>
</gene>
<accession>A0A852YT79</accession>
<dbReference type="InterPro" id="IPR027469">
    <property type="entry name" value="Cation_efflux_TMD_sf"/>
</dbReference>
<dbReference type="PANTHER" id="PTHR11562">
    <property type="entry name" value="CATION EFFLUX PROTEIN/ ZINC TRANSPORTER"/>
    <property type="match status" value="1"/>
</dbReference>
<keyword evidence="7 9" id="KW-0472">Membrane</keyword>
<dbReference type="InterPro" id="IPR002524">
    <property type="entry name" value="Cation_efflux"/>
</dbReference>
<keyword evidence="3" id="KW-0813">Transport</keyword>
<feature type="transmembrane region" description="Helical" evidence="9">
    <location>
        <begin position="175"/>
        <end position="193"/>
    </location>
</feature>
<comment type="caution">
    <text evidence="12">The sequence shown here is derived from an EMBL/GenBank/DDBJ whole genome shotgun (WGS) entry which is preliminary data.</text>
</comment>
<evidence type="ECO:0000256" key="7">
    <source>
        <dbReference type="ARBA" id="ARBA00023136"/>
    </source>
</evidence>
<keyword evidence="13" id="KW-1185">Reference proteome</keyword>
<feature type="transmembrane region" description="Helical" evidence="9">
    <location>
        <begin position="134"/>
        <end position="154"/>
    </location>
</feature>
<sequence length="325" mass="34602">MGEEHPHGGHSHGGHAHGGGGHAHGAGANKRALGVVLSFTLAYMIAEIVGGFVTGSLALLADAAHMASDNIALGLALFAFWLSAKPVTPNRSFGYKRTEILAALFNGLTIVAISLWVFYEAFRRLQDPPEVRGGWMLVVAVIGLVINLAGLLILSRSAGENLNMQGALRHILADLLGSVGVIVGAVVVLATGWRYADPLISVFIGVLVLVSSWKLLKDSVNVLLESSPTGIDAREVGRAMVGLEGVEEVHDLHLWTVTSGFPALAAHVLVATGKDCHASRRELEELLEHEYGIDHTTLQVDHVGDHEAENQELRIAARSLSETRT</sequence>
<evidence type="ECO:0000256" key="6">
    <source>
        <dbReference type="ARBA" id="ARBA00023065"/>
    </source>
</evidence>
<feature type="domain" description="Cation efflux protein transmembrane" evidence="10">
    <location>
        <begin position="35"/>
        <end position="224"/>
    </location>
</feature>
<name>A0A852YT79_9ACTN</name>
<evidence type="ECO:0000256" key="4">
    <source>
        <dbReference type="ARBA" id="ARBA00022692"/>
    </source>
</evidence>
<dbReference type="SUPFAM" id="SSF161111">
    <property type="entry name" value="Cation efflux protein transmembrane domain-like"/>
    <property type="match status" value="1"/>
</dbReference>
<keyword evidence="4 9" id="KW-0812">Transmembrane</keyword>
<evidence type="ECO:0000256" key="3">
    <source>
        <dbReference type="ARBA" id="ARBA00022448"/>
    </source>
</evidence>
<evidence type="ECO:0000256" key="8">
    <source>
        <dbReference type="SAM" id="MobiDB-lite"/>
    </source>
</evidence>
<feature type="transmembrane region" description="Helical" evidence="9">
    <location>
        <begin position="199"/>
        <end position="216"/>
    </location>
</feature>
<evidence type="ECO:0000259" key="11">
    <source>
        <dbReference type="Pfam" id="PF16916"/>
    </source>
</evidence>
<dbReference type="PANTHER" id="PTHR11562:SF17">
    <property type="entry name" value="RE54080P-RELATED"/>
    <property type="match status" value="1"/>
</dbReference>
<evidence type="ECO:0000259" key="10">
    <source>
        <dbReference type="Pfam" id="PF01545"/>
    </source>
</evidence>
<feature type="transmembrane region" description="Helical" evidence="9">
    <location>
        <begin position="71"/>
        <end position="88"/>
    </location>
</feature>
<keyword evidence="6" id="KW-0406">Ion transport</keyword>
<dbReference type="InterPro" id="IPR058533">
    <property type="entry name" value="Cation_efflux_TM"/>
</dbReference>
<keyword evidence="5 9" id="KW-1133">Transmembrane helix</keyword>
<feature type="transmembrane region" description="Helical" evidence="9">
    <location>
        <begin position="32"/>
        <end position="59"/>
    </location>
</feature>
<dbReference type="RefSeq" id="WP_179533870.1">
    <property type="nucleotide sequence ID" value="NZ_JACBYW010000001.1"/>
</dbReference>
<protein>
    <submittedName>
        <fullName evidence="12">Cobalt-zinc-cadmium efflux system protein</fullName>
    </submittedName>
</protein>
<dbReference type="AlphaFoldDB" id="A0A852YT79"/>
<dbReference type="InterPro" id="IPR050681">
    <property type="entry name" value="CDF/SLC30A"/>
</dbReference>
<feature type="domain" description="Cation efflux protein cytoplasmic" evidence="11">
    <location>
        <begin position="230"/>
        <end position="302"/>
    </location>
</feature>
<evidence type="ECO:0000256" key="5">
    <source>
        <dbReference type="ARBA" id="ARBA00022989"/>
    </source>
</evidence>
<dbReference type="Gene3D" id="1.20.1510.10">
    <property type="entry name" value="Cation efflux protein transmembrane domain"/>
    <property type="match status" value="1"/>
</dbReference>
<dbReference type="GO" id="GO:0005886">
    <property type="term" value="C:plasma membrane"/>
    <property type="evidence" value="ECO:0007669"/>
    <property type="project" value="TreeGrafter"/>
</dbReference>